<dbReference type="InterPro" id="IPR024047">
    <property type="entry name" value="MM3350-like_sf"/>
</dbReference>
<feature type="domain" description="Plasmid pRiA4b Orf3-like" evidence="1">
    <location>
        <begin position="177"/>
        <end position="356"/>
    </location>
</feature>
<dbReference type="SUPFAM" id="SSF159941">
    <property type="entry name" value="MM3350-like"/>
    <property type="match status" value="1"/>
</dbReference>
<dbReference type="KEGG" id="ceu:A7L45_04250"/>
<proteinExistence type="predicted"/>
<dbReference type="OrthoDB" id="9801392at2"/>
<protein>
    <recommendedName>
        <fullName evidence="5">TnpR protein</fullName>
    </recommendedName>
</protein>
<organism evidence="3 4">
    <name type="scientific">Clostridium estertheticum subsp. estertheticum</name>
    <dbReference type="NCBI Taxonomy" id="1552"/>
    <lineage>
        <taxon>Bacteria</taxon>
        <taxon>Bacillati</taxon>
        <taxon>Bacillota</taxon>
        <taxon>Clostridia</taxon>
        <taxon>Eubacteriales</taxon>
        <taxon>Clostridiaceae</taxon>
        <taxon>Clostridium</taxon>
    </lineage>
</organism>
<dbReference type="RefSeq" id="WP_071611618.1">
    <property type="nucleotide sequence ID" value="NZ_CP015756.1"/>
</dbReference>
<feature type="domain" description="DUF6933" evidence="2">
    <location>
        <begin position="2"/>
        <end position="158"/>
    </location>
</feature>
<sequence length="364" mass="42607">MQICCTKKLQDEMGIVLQNETKEEDLFCWSVHLITVNRRKTIVVVNDSNRFGFVLYGLKAKQLKNLDELLIMGIRNCLRDEKIKEEIVEKYLKSAGGFIYAKTRGSKYVARLNKGCELVKGLGDSLELSELFQTSATRIMNKDIVKMSKESDYHYPYELLSKDLKIFAGEEIVRCEAVDLIVKLKLYPKIAWRRIITPINTTFKELHEILQVAFDWKDYHLYEFNVIDDEGKYVLNVISEFEEVYEESQGCKILLDSQVDISEYTNQKYRIVYCYDYGDNWEHEITIQGVNAKYDKNYPTCVMGAGNTPPEDVGGITGYKEFLKIMKNPNHDEYENIKRWAQGQRYKDYDSDSVNRRLKNVLRR</sequence>
<dbReference type="STRING" id="1552.A7L45_04250"/>
<dbReference type="AlphaFoldDB" id="A0A1J0GEJ0"/>
<name>A0A1J0GEJ0_9CLOT</name>
<reference evidence="4" key="1">
    <citation type="journal article" date="2016" name="Front. Microbiol.">
        <title>Complete Genome Sequence of Clostridium estertheticum DSM 8809, a Microbe Identified in Spoiled Vacuum Packed Beef.</title>
        <authorList>
            <person name="Yu Z."/>
            <person name="Gunn L."/>
            <person name="Brennan E."/>
            <person name="Reid R."/>
            <person name="Wall P.G."/>
            <person name="Gaora O.P."/>
            <person name="Hurley D."/>
            <person name="Bolton D."/>
            <person name="Fanning S."/>
        </authorList>
    </citation>
    <scope>NUCLEOTIDE SEQUENCE [LARGE SCALE GENOMIC DNA]</scope>
    <source>
        <strain evidence="4">DSM 8809</strain>
    </source>
</reference>
<evidence type="ECO:0008006" key="5">
    <source>
        <dbReference type="Google" id="ProtNLM"/>
    </source>
</evidence>
<evidence type="ECO:0000313" key="4">
    <source>
        <dbReference type="Proteomes" id="UP000182569"/>
    </source>
</evidence>
<evidence type="ECO:0000313" key="3">
    <source>
        <dbReference type="EMBL" id="APC39326.1"/>
    </source>
</evidence>
<dbReference type="Gene3D" id="3.10.290.30">
    <property type="entry name" value="MM3350-like"/>
    <property type="match status" value="1"/>
</dbReference>
<dbReference type="PANTHER" id="PTHR41878">
    <property type="entry name" value="LEXA REPRESSOR-RELATED"/>
    <property type="match status" value="1"/>
</dbReference>
<keyword evidence="4" id="KW-1185">Reference proteome</keyword>
<dbReference type="InterPro" id="IPR012912">
    <property type="entry name" value="Plasmid_pRiA4b_Orf3-like"/>
</dbReference>
<dbReference type="Pfam" id="PF07929">
    <property type="entry name" value="PRiA4_ORF3"/>
    <property type="match status" value="1"/>
</dbReference>
<evidence type="ECO:0000259" key="1">
    <source>
        <dbReference type="Pfam" id="PF07929"/>
    </source>
</evidence>
<dbReference type="Proteomes" id="UP000182569">
    <property type="component" value="Chromosome"/>
</dbReference>
<dbReference type="EMBL" id="CP015756">
    <property type="protein sequence ID" value="APC39326.1"/>
    <property type="molecule type" value="Genomic_DNA"/>
</dbReference>
<dbReference type="PANTHER" id="PTHR41878:SF1">
    <property type="entry name" value="TNPR PROTEIN"/>
    <property type="match status" value="1"/>
</dbReference>
<dbReference type="InterPro" id="IPR053864">
    <property type="entry name" value="DUF6933"/>
</dbReference>
<evidence type="ECO:0000259" key="2">
    <source>
        <dbReference type="Pfam" id="PF22016"/>
    </source>
</evidence>
<dbReference type="Pfam" id="PF22016">
    <property type="entry name" value="DUF6933"/>
    <property type="match status" value="1"/>
</dbReference>
<gene>
    <name evidence="3" type="ORF">A7L45_04250</name>
</gene>
<accession>A0A1J0GEJ0</accession>